<gene>
    <name evidence="1" type="ORF">F3S47_07530</name>
</gene>
<evidence type="ECO:0000313" key="1">
    <source>
        <dbReference type="EMBL" id="KAA9009097.1"/>
    </source>
</evidence>
<dbReference type="RefSeq" id="WP_150444630.1">
    <property type="nucleotide sequence ID" value="NZ_VYQE01000002.1"/>
</dbReference>
<accession>A0A5J5GM27</accession>
<evidence type="ECO:0000313" key="2">
    <source>
        <dbReference type="Proteomes" id="UP000326554"/>
    </source>
</evidence>
<name>A0A5J5GM27_9RHOB</name>
<protein>
    <submittedName>
        <fullName evidence="1">Uncharacterized protein</fullName>
    </submittedName>
</protein>
<dbReference type="AlphaFoldDB" id="A0A5J5GM27"/>
<proteinExistence type="predicted"/>
<sequence length="62" mass="7191">MDRTKTTTDDILHFVMDERARCVSDREWRHRLRGYGYDIVTTGAGAMLTKLPHGREICPLDI</sequence>
<dbReference type="EMBL" id="VYQE01000002">
    <property type="protein sequence ID" value="KAA9009097.1"/>
    <property type="molecule type" value="Genomic_DNA"/>
</dbReference>
<reference evidence="1 2" key="1">
    <citation type="submission" date="2019-09" db="EMBL/GenBank/DDBJ databases">
        <authorList>
            <person name="Park J.-S."/>
            <person name="Choi H.-J."/>
        </authorList>
    </citation>
    <scope>NUCLEOTIDE SEQUENCE [LARGE SCALE GENOMIC DNA]</scope>
    <source>
        <strain evidence="1 2">176SS1-4</strain>
    </source>
</reference>
<dbReference type="Proteomes" id="UP000326554">
    <property type="component" value="Unassembled WGS sequence"/>
</dbReference>
<keyword evidence="2" id="KW-1185">Reference proteome</keyword>
<organism evidence="1 2">
    <name type="scientific">Histidinibacterium aquaticum</name>
    <dbReference type="NCBI Taxonomy" id="2613962"/>
    <lineage>
        <taxon>Bacteria</taxon>
        <taxon>Pseudomonadati</taxon>
        <taxon>Pseudomonadota</taxon>
        <taxon>Alphaproteobacteria</taxon>
        <taxon>Rhodobacterales</taxon>
        <taxon>Paracoccaceae</taxon>
        <taxon>Histidinibacterium</taxon>
    </lineage>
</organism>
<comment type="caution">
    <text evidence="1">The sequence shown here is derived from an EMBL/GenBank/DDBJ whole genome shotgun (WGS) entry which is preliminary data.</text>
</comment>